<reference evidence="5" key="1">
    <citation type="submission" date="2019-03" db="EMBL/GenBank/DDBJ databases">
        <title>Improved annotation for the trematode Fasciola hepatica.</title>
        <authorList>
            <person name="Choi Y.-J."/>
            <person name="Martin J."/>
            <person name="Mitreva M."/>
        </authorList>
    </citation>
    <scope>NUCLEOTIDE SEQUENCE [LARGE SCALE GENOMIC DNA]</scope>
</reference>
<dbReference type="PANTHER" id="PTHR15431">
    <property type="entry name" value="FGFR1 ONCOGENE PARTNER/LISH DOMAIN-CONTAINING PROTEIN"/>
    <property type="match status" value="1"/>
</dbReference>
<keyword evidence="2" id="KW-0963">Cytoplasm</keyword>
<organism evidence="5 6">
    <name type="scientific">Fasciola hepatica</name>
    <name type="common">Liver fluke</name>
    <dbReference type="NCBI Taxonomy" id="6192"/>
    <lineage>
        <taxon>Eukaryota</taxon>
        <taxon>Metazoa</taxon>
        <taxon>Spiralia</taxon>
        <taxon>Lophotrochozoa</taxon>
        <taxon>Platyhelminthes</taxon>
        <taxon>Trematoda</taxon>
        <taxon>Digenea</taxon>
        <taxon>Plagiorchiida</taxon>
        <taxon>Echinostomata</taxon>
        <taxon>Echinostomatoidea</taxon>
        <taxon>Fasciolidae</taxon>
        <taxon>Fasciola</taxon>
    </lineage>
</organism>
<evidence type="ECO:0000256" key="1">
    <source>
        <dbReference type="ARBA" id="ARBA00004245"/>
    </source>
</evidence>
<evidence type="ECO:0000313" key="5">
    <source>
        <dbReference type="EMBL" id="THD27298.1"/>
    </source>
</evidence>
<comment type="caution">
    <text evidence="5">The sequence shown here is derived from an EMBL/GenBank/DDBJ whole genome shotgun (WGS) entry which is preliminary data.</text>
</comment>
<dbReference type="PANTHER" id="PTHR15431:SF19">
    <property type="entry name" value="CENTROSOMAL PROTEIN 20-RELATED"/>
    <property type="match status" value="1"/>
</dbReference>
<dbReference type="PROSITE" id="PS50896">
    <property type="entry name" value="LISH"/>
    <property type="match status" value="1"/>
</dbReference>
<evidence type="ECO:0000256" key="3">
    <source>
        <dbReference type="ARBA" id="ARBA00023212"/>
    </source>
</evidence>
<proteinExistence type="predicted"/>
<dbReference type="AlphaFoldDB" id="A0A4E0RWM3"/>
<keyword evidence="6" id="KW-1185">Reference proteome</keyword>
<dbReference type="GO" id="GO:0060271">
    <property type="term" value="P:cilium assembly"/>
    <property type="evidence" value="ECO:0007669"/>
    <property type="project" value="TreeGrafter"/>
</dbReference>
<keyword evidence="3" id="KW-0206">Cytoskeleton</keyword>
<comment type="subcellular location">
    <subcellularLocation>
        <location evidence="1">Cytoplasm</location>
        <location evidence="1">Cytoskeleton</location>
    </subcellularLocation>
</comment>
<dbReference type="GO" id="GO:0031514">
    <property type="term" value="C:motile cilium"/>
    <property type="evidence" value="ECO:0007669"/>
    <property type="project" value="TreeGrafter"/>
</dbReference>
<gene>
    <name evidence="5" type="ORF">D915_001803</name>
</gene>
<protein>
    <submittedName>
        <fullName evidence="5">LisH domain-containing protein FOPNL</fullName>
    </submittedName>
</protein>
<dbReference type="Gene3D" id="1.20.960.40">
    <property type="match status" value="1"/>
</dbReference>
<dbReference type="GO" id="GO:0036064">
    <property type="term" value="C:ciliary basal body"/>
    <property type="evidence" value="ECO:0007669"/>
    <property type="project" value="TreeGrafter"/>
</dbReference>
<feature type="region of interest" description="Disordered" evidence="4">
    <location>
        <begin position="187"/>
        <end position="209"/>
    </location>
</feature>
<accession>A0A4E0RWM3</accession>
<dbReference type="EMBL" id="JXXN02000466">
    <property type="protein sequence ID" value="THD27298.1"/>
    <property type="molecule type" value="Genomic_DNA"/>
</dbReference>
<dbReference type="GO" id="GO:0005813">
    <property type="term" value="C:centrosome"/>
    <property type="evidence" value="ECO:0007669"/>
    <property type="project" value="TreeGrafter"/>
</dbReference>
<evidence type="ECO:0000256" key="4">
    <source>
        <dbReference type="SAM" id="MobiDB-lite"/>
    </source>
</evidence>
<sequence>MATVEDLKRAVKSNLEKRNVLHKMKASVLKEVFSEIGEAILPRNPDVTYELSDIKFLVQELILEYFAFEGLEFSESVFRQESGHGELKTSRRTLCQTLNLRPVVNVRALQNINTTTQQQQSAQPNTCVEKPVPLLYYLVNALKERSQILAFQPEGRDQTENCSRNPNPHVDLHENCQSERHRLLSTLLNSDEEYNHSDSNRPSLSAEGE</sequence>
<dbReference type="Proteomes" id="UP000230066">
    <property type="component" value="Unassembled WGS sequence"/>
</dbReference>
<evidence type="ECO:0000256" key="2">
    <source>
        <dbReference type="ARBA" id="ARBA00022490"/>
    </source>
</evidence>
<evidence type="ECO:0000313" key="6">
    <source>
        <dbReference type="Proteomes" id="UP000230066"/>
    </source>
</evidence>
<name>A0A4E0RWM3_FASHE</name>
<dbReference type="InterPro" id="IPR006594">
    <property type="entry name" value="LisH"/>
</dbReference>